<name>A0ABT1C1D6_9HYPH</name>
<evidence type="ECO:0000259" key="1">
    <source>
        <dbReference type="Pfam" id="PF13547"/>
    </source>
</evidence>
<organism evidence="4 5">
    <name type="scientific">Mesorhizobium liriopis</name>
    <dbReference type="NCBI Taxonomy" id="2953882"/>
    <lineage>
        <taxon>Bacteria</taxon>
        <taxon>Pseudomonadati</taxon>
        <taxon>Pseudomonadota</taxon>
        <taxon>Alphaproteobacteria</taxon>
        <taxon>Hyphomicrobiales</taxon>
        <taxon>Phyllobacteriaceae</taxon>
        <taxon>Mesorhizobium</taxon>
    </lineage>
</organism>
<dbReference type="EMBL" id="JAMXQS010000001">
    <property type="protein sequence ID" value="MCO6048645.1"/>
    <property type="molecule type" value="Genomic_DNA"/>
</dbReference>
<keyword evidence="4" id="KW-0378">Hydrolase</keyword>
<dbReference type="GO" id="GO:0016787">
    <property type="term" value="F:hydrolase activity"/>
    <property type="evidence" value="ECO:0007669"/>
    <property type="project" value="UniProtKB-KW"/>
</dbReference>
<evidence type="ECO:0000259" key="3">
    <source>
        <dbReference type="Pfam" id="PF23666"/>
    </source>
</evidence>
<evidence type="ECO:0000259" key="2">
    <source>
        <dbReference type="Pfam" id="PF13550"/>
    </source>
</evidence>
<dbReference type="Pfam" id="PF13550">
    <property type="entry name" value="Phage-tail_3"/>
    <property type="match status" value="1"/>
</dbReference>
<sequence length="1297" mass="137706">MATIILQAAGAYLGGALGATGAAIGTAAGALAGYAVDRALLSGTKRIEGPRLSAQKPFTAEEGAALPRVYGSVRLSGTLIWATRFEETRETRRQGGKGGGAKVSEYSYFGNAAFALCEGPIAGVRRIWADGKEIDRESVELRVHVGSETQAPDPLIEVKQGAGNAPAYRGTATVVIERLALGAYGNRLPQMQFEVLRPVGLLHERLRAVALIPGSTEYGLSPKLVTQTLRPGETEAVNRHVMHADTDLAASLDELQMLCPNLMHVALVVSWFGDDLRADQCRIRPGVTDRGARGFSADWSVSGVSRSAAHEVSRHRGSAAYGGTPSDESVVAAIREIRSRGLKVTLYPFVMMDVPEGNGLPDPYGGAEQAAYPWRGRITVNPAPGRSGSPDRTAAVRELVSAFCGATRVADFDVSDDAVRFGGGSEDWGYRRLILHYAHLAEAAGGVDAFLVGSQLRGLSTLRSGPRAFPFVEELCRLAGECRAVLGPETAITYGADWSEYFGHQPADGSGDVLFHLDPLWSHPAISAVGIDNYMPLSDWRDEDYAGGNPDGALSPSDAGALRRAIAGGEGYDWFYTSAAHRAARLRTPITDGAYGKPWVYRPKDLSGWWSNLHHDRIGGVEHAAPTAWQPGSKPIWLTELGCPAADKGANQPNVFPDPKSAESARPFFSNGGRSDLVQRRFLDAHLGWWDAADEDFEGAANPVSPIYGGRMLDAERIYAWAWDARPFPAFPLNGDYWGDSANWQAGHWLNGRVEAPALGDLISAVLADHGLPRARSEGVEGSVQGYLVEPGSARDALEPLVELFDLSVTEGSDGIEVRGGVPSERLSVAAGEIVVEDDAAVMVASREADGDLPAEVLLNFQDLLKDYQGSTVRSIRMGAPGRRQQVLSLPVVLDPGAAEAIAEDWLRGQWSKRDELRFSLAPQVPIGPGVVIDGLGGPLVVTDVESGLVQRVTARRQAGAIPAPWRGDGVAGVRVATMPAVGTPHFLLLDLPSLSSAQQPESRLQVALYQKPWRSQTVSVSPGESGFEVRTQVGRQANVGRLVSALAPGVSGRFSRGSALEVELFAGEAANVAIPNLLNGANVAAVRSANGAWEVLQFGVAEEISAGTFRLSTLLRGQLGTEDAMMAGCPEGADVVLLDDAVVPAGLRATELGLQLNWRATPSGADLSAQNSASATGPGGVRARLPLSPVHLRAEKAAGGICFSWTRRGRLDADGWEGPDIPLGEQREIYQAVLAGPAGVIASAEVREQAWLCESQLLEDADVDGETVSLSVRQGSDAVGWGLPASRSFAVQELII</sequence>
<feature type="domain" description="Tip attachment protein J" evidence="2">
    <location>
        <begin position="791"/>
        <end position="924"/>
    </location>
</feature>
<dbReference type="InterPro" id="IPR056490">
    <property type="entry name" value="Rcc01698_C"/>
</dbReference>
<comment type="caution">
    <text evidence="4">The sequence shown here is derived from an EMBL/GenBank/DDBJ whole genome shotgun (WGS) entry which is preliminary data.</text>
</comment>
<protein>
    <submittedName>
        <fullName evidence="4">Glycoside hydrolase/phage tail family protein</fullName>
    </submittedName>
</protein>
<keyword evidence="5" id="KW-1185">Reference proteome</keyword>
<accession>A0ABT1C1D6</accession>
<dbReference type="CDD" id="cd19607">
    <property type="entry name" value="GTA_TIM-barrel-like"/>
    <property type="match status" value="1"/>
</dbReference>
<dbReference type="Pfam" id="PF23666">
    <property type="entry name" value="Rcc01698_C"/>
    <property type="match status" value="1"/>
</dbReference>
<dbReference type="Gene3D" id="3.20.20.80">
    <property type="entry name" value="Glycosidases"/>
    <property type="match status" value="1"/>
</dbReference>
<evidence type="ECO:0000313" key="5">
    <source>
        <dbReference type="Proteomes" id="UP001205906"/>
    </source>
</evidence>
<gene>
    <name evidence="4" type="ORF">NGM99_02425</name>
</gene>
<dbReference type="InterPro" id="IPR032876">
    <property type="entry name" value="J_dom"/>
</dbReference>
<reference evidence="4 5" key="1">
    <citation type="submission" date="2022-06" db="EMBL/GenBank/DDBJ databases">
        <title>Mesorhizobium sp. strain RP14 Genome sequencing and assembly.</title>
        <authorList>
            <person name="Kim I."/>
        </authorList>
    </citation>
    <scope>NUCLEOTIDE SEQUENCE [LARGE SCALE GENOMIC DNA]</scope>
    <source>
        <strain evidence="5">RP14(2022)</strain>
    </source>
</reference>
<feature type="domain" description="Rcc01698-like C-terminal" evidence="3">
    <location>
        <begin position="1038"/>
        <end position="1137"/>
    </location>
</feature>
<dbReference type="RefSeq" id="WP_252815562.1">
    <property type="nucleotide sequence ID" value="NZ_JAMXQS010000001.1"/>
</dbReference>
<proteinExistence type="predicted"/>
<dbReference type="Pfam" id="PF13547">
    <property type="entry name" value="GTA_TIM"/>
    <property type="match status" value="1"/>
</dbReference>
<evidence type="ECO:0000313" key="4">
    <source>
        <dbReference type="EMBL" id="MCO6048645.1"/>
    </source>
</evidence>
<feature type="domain" description="GTA TIM-barrel-like" evidence="1">
    <location>
        <begin position="428"/>
        <end position="732"/>
    </location>
</feature>
<dbReference type="InterPro" id="IPR025195">
    <property type="entry name" value="GTA_TIM_dom"/>
</dbReference>
<dbReference type="Proteomes" id="UP001205906">
    <property type="component" value="Unassembled WGS sequence"/>
</dbReference>